<dbReference type="EMBL" id="WNWS01000210">
    <property type="protein sequence ID" value="KAE9974759.1"/>
    <property type="molecule type" value="Genomic_DNA"/>
</dbReference>
<gene>
    <name evidence="1" type="ORF">EG328_003665</name>
</gene>
<name>A0A8H3UQK0_VENIN</name>
<evidence type="ECO:0000313" key="2">
    <source>
        <dbReference type="Proteomes" id="UP000447873"/>
    </source>
</evidence>
<comment type="caution">
    <text evidence="1">The sequence shown here is derived from an EMBL/GenBank/DDBJ whole genome shotgun (WGS) entry which is preliminary data.</text>
</comment>
<sequence>MRFDAGDSTSEGEVLEAKERIQYIYIVRKELEQRLREVSDNQAKYYNKKYQPRKFNKNDL</sequence>
<protein>
    <submittedName>
        <fullName evidence="1">Uncharacterized protein</fullName>
    </submittedName>
</protein>
<proteinExistence type="predicted"/>
<evidence type="ECO:0000313" key="1">
    <source>
        <dbReference type="EMBL" id="KAE9974759.1"/>
    </source>
</evidence>
<accession>A0A8H3UQK0</accession>
<reference evidence="1 2" key="1">
    <citation type="submission" date="2018-12" db="EMBL/GenBank/DDBJ databases">
        <title>Venturia inaequalis Genome Resource.</title>
        <authorList>
            <person name="Lichtner F.J."/>
        </authorList>
    </citation>
    <scope>NUCLEOTIDE SEQUENCE [LARGE SCALE GENOMIC DNA]</scope>
    <source>
        <strain evidence="1 2">120213</strain>
    </source>
</reference>
<dbReference type="Proteomes" id="UP000447873">
    <property type="component" value="Unassembled WGS sequence"/>
</dbReference>
<dbReference type="AlphaFoldDB" id="A0A8H3UQK0"/>
<organism evidence="1 2">
    <name type="scientific">Venturia inaequalis</name>
    <name type="common">Apple scab fungus</name>
    <dbReference type="NCBI Taxonomy" id="5025"/>
    <lineage>
        <taxon>Eukaryota</taxon>
        <taxon>Fungi</taxon>
        <taxon>Dikarya</taxon>
        <taxon>Ascomycota</taxon>
        <taxon>Pezizomycotina</taxon>
        <taxon>Dothideomycetes</taxon>
        <taxon>Pleosporomycetidae</taxon>
        <taxon>Venturiales</taxon>
        <taxon>Venturiaceae</taxon>
        <taxon>Venturia</taxon>
    </lineage>
</organism>